<protein>
    <submittedName>
        <fullName evidence="2">VOC family protein</fullName>
    </submittedName>
</protein>
<evidence type="ECO:0000313" key="2">
    <source>
        <dbReference type="EMBL" id="MBT0608200.1"/>
    </source>
</evidence>
<comment type="caution">
    <text evidence="2">The sequence shown here is derived from an EMBL/GenBank/DDBJ whole genome shotgun (WGS) entry which is preliminary data.</text>
</comment>
<organism evidence="2 3">
    <name type="scientific">Aequorivita echinoideorum</name>
    <dbReference type="NCBI Taxonomy" id="1549647"/>
    <lineage>
        <taxon>Bacteria</taxon>
        <taxon>Pseudomonadati</taxon>
        <taxon>Bacteroidota</taxon>
        <taxon>Flavobacteriia</taxon>
        <taxon>Flavobacteriales</taxon>
        <taxon>Flavobacteriaceae</taxon>
        <taxon>Aequorivita</taxon>
    </lineage>
</organism>
<dbReference type="PROSITE" id="PS51819">
    <property type="entry name" value="VOC"/>
    <property type="match status" value="1"/>
</dbReference>
<dbReference type="InterPro" id="IPR037523">
    <property type="entry name" value="VOC_core"/>
</dbReference>
<dbReference type="RefSeq" id="WP_214113070.1">
    <property type="nucleotide sequence ID" value="NZ_JAHCTB010000003.1"/>
</dbReference>
<reference evidence="2 3" key="1">
    <citation type="submission" date="2021-05" db="EMBL/GenBank/DDBJ databases">
        <title>Aequorivita echinoideorum JCM 30378 genome.</title>
        <authorList>
            <person name="Zhang H."/>
            <person name="Li C."/>
        </authorList>
    </citation>
    <scope>NUCLEOTIDE SEQUENCE [LARGE SCALE GENOMIC DNA]</scope>
    <source>
        <strain evidence="2 3">JCM30378</strain>
    </source>
</reference>
<name>A0ABS5S8K0_9FLAO</name>
<feature type="domain" description="VOC" evidence="1">
    <location>
        <begin position="4"/>
        <end position="125"/>
    </location>
</feature>
<dbReference type="Proteomes" id="UP001297092">
    <property type="component" value="Unassembled WGS sequence"/>
</dbReference>
<dbReference type="Gene3D" id="3.10.180.10">
    <property type="entry name" value="2,3-Dihydroxybiphenyl 1,2-Dioxygenase, domain 1"/>
    <property type="match status" value="1"/>
</dbReference>
<sequence>MLQKAEVFSSYSVNDVDEAKKFYSEKLGLAVKKVEMGILEFEFPSGQKLMIYPKEDHKPATFTVFNFIVENIEDTVDKLTQSGIKFLQYKGSINTDEKGISRSGDGPTVAWFNDPAGNILSVMQL</sequence>
<evidence type="ECO:0000259" key="1">
    <source>
        <dbReference type="PROSITE" id="PS51819"/>
    </source>
</evidence>
<gene>
    <name evidence="2" type="ORF">KIV10_08405</name>
</gene>
<dbReference type="Pfam" id="PF00903">
    <property type="entry name" value="Glyoxalase"/>
    <property type="match status" value="1"/>
</dbReference>
<proteinExistence type="predicted"/>
<accession>A0ABS5S8K0</accession>
<dbReference type="SUPFAM" id="SSF54593">
    <property type="entry name" value="Glyoxalase/Bleomycin resistance protein/Dihydroxybiphenyl dioxygenase"/>
    <property type="match status" value="1"/>
</dbReference>
<evidence type="ECO:0000313" key="3">
    <source>
        <dbReference type="Proteomes" id="UP001297092"/>
    </source>
</evidence>
<dbReference type="EMBL" id="JAHCTB010000003">
    <property type="protein sequence ID" value="MBT0608200.1"/>
    <property type="molecule type" value="Genomic_DNA"/>
</dbReference>
<dbReference type="InterPro" id="IPR029068">
    <property type="entry name" value="Glyas_Bleomycin-R_OHBP_Dase"/>
</dbReference>
<keyword evidence="3" id="KW-1185">Reference proteome</keyword>
<dbReference type="InterPro" id="IPR004360">
    <property type="entry name" value="Glyas_Fos-R_dOase_dom"/>
</dbReference>